<sequence>MDDVANLPETEGAHSSIYTEIVETSVNVEPFITLSLASNKGNIASVNLMANNRESAWKVNNTSHDQPNPINSGNEDITWPKENDEFTEITYSKKKKKSNNIKKDKREHSELCKKSKTLQ</sequence>
<accession>A0ABN7VF47</accession>
<proteinExistence type="predicted"/>
<evidence type="ECO:0000313" key="2">
    <source>
        <dbReference type="EMBL" id="CAG8763594.1"/>
    </source>
</evidence>
<evidence type="ECO:0000313" key="3">
    <source>
        <dbReference type="Proteomes" id="UP000789901"/>
    </source>
</evidence>
<organism evidence="2 3">
    <name type="scientific">Gigaspora margarita</name>
    <dbReference type="NCBI Taxonomy" id="4874"/>
    <lineage>
        <taxon>Eukaryota</taxon>
        <taxon>Fungi</taxon>
        <taxon>Fungi incertae sedis</taxon>
        <taxon>Mucoromycota</taxon>
        <taxon>Glomeromycotina</taxon>
        <taxon>Glomeromycetes</taxon>
        <taxon>Diversisporales</taxon>
        <taxon>Gigasporaceae</taxon>
        <taxon>Gigaspora</taxon>
    </lineage>
</organism>
<keyword evidence="3" id="KW-1185">Reference proteome</keyword>
<feature type="region of interest" description="Disordered" evidence="1">
    <location>
        <begin position="59"/>
        <end position="119"/>
    </location>
</feature>
<name>A0ABN7VF47_GIGMA</name>
<reference evidence="2 3" key="1">
    <citation type="submission" date="2021-06" db="EMBL/GenBank/DDBJ databases">
        <authorList>
            <person name="Kallberg Y."/>
            <person name="Tangrot J."/>
            <person name="Rosling A."/>
        </authorList>
    </citation>
    <scope>NUCLEOTIDE SEQUENCE [LARGE SCALE GENOMIC DNA]</scope>
    <source>
        <strain evidence="2 3">120-4 pot B 10/14</strain>
    </source>
</reference>
<evidence type="ECO:0000256" key="1">
    <source>
        <dbReference type="SAM" id="MobiDB-lite"/>
    </source>
</evidence>
<dbReference type="EMBL" id="CAJVQB010013657">
    <property type="protein sequence ID" value="CAG8763594.1"/>
    <property type="molecule type" value="Genomic_DNA"/>
</dbReference>
<dbReference type="Proteomes" id="UP000789901">
    <property type="component" value="Unassembled WGS sequence"/>
</dbReference>
<protein>
    <submittedName>
        <fullName evidence="2">21279_t:CDS:1</fullName>
    </submittedName>
</protein>
<feature type="compositionally biased region" description="Basic and acidic residues" evidence="1">
    <location>
        <begin position="101"/>
        <end position="113"/>
    </location>
</feature>
<feature type="compositionally biased region" description="Polar residues" evidence="1">
    <location>
        <begin position="59"/>
        <end position="75"/>
    </location>
</feature>
<comment type="caution">
    <text evidence="2">The sequence shown here is derived from an EMBL/GenBank/DDBJ whole genome shotgun (WGS) entry which is preliminary data.</text>
</comment>
<gene>
    <name evidence="2" type="ORF">GMARGA_LOCUS17758</name>
</gene>